<dbReference type="InterPro" id="IPR005467">
    <property type="entry name" value="His_kinase_dom"/>
</dbReference>
<dbReference type="SUPFAM" id="SSF55874">
    <property type="entry name" value="ATPase domain of HSP90 chaperone/DNA topoisomerase II/histidine kinase"/>
    <property type="match status" value="1"/>
</dbReference>
<dbReference type="SMART" id="SM00388">
    <property type="entry name" value="HisKA"/>
    <property type="match status" value="1"/>
</dbReference>
<keyword evidence="8" id="KW-0812">Transmembrane</keyword>
<evidence type="ECO:0000256" key="3">
    <source>
        <dbReference type="ARBA" id="ARBA00022553"/>
    </source>
</evidence>
<sequence>MLFNLFYYRRTLTSIQKQTTDIPNRICTMIKAHLLFMGFFFLSYLYVLYIFSVSDIPGSLLVSLIFFFGAIFVLVGIHIQNRLFANLETNRLNLINSNNRLQFEQEQLIELNRQLKTEIEGRIAAQESDQLKTDFLAKVSHELRTPLTSIYGFAQLLNKQVLALDPDNGNFEAKQKQLQDNLEIVSIECRRLTRLINNVLDLEKIESNQVIWNNQKVSIHEIVQESYAAVEGLWVNTEKIRFTTSIPNDLPLINVDKDLFIQVFVNLISNAVKFMDQGVIDLTTHQNDDEIFISLSDEGVGIPPEHISSVFDKYFFKKSMNPMGGKKIGTGLGLPICKEIVEHYDGEITVESTLGQGSTFTIRLPKSVVIKKD</sequence>
<accession>A0A2C8F3G3</accession>
<dbReference type="KEGG" id="pprf:DPRO_0366"/>
<dbReference type="GO" id="GO:0000155">
    <property type="term" value="F:phosphorelay sensor kinase activity"/>
    <property type="evidence" value="ECO:0007669"/>
    <property type="project" value="InterPro"/>
</dbReference>
<feature type="transmembrane region" description="Helical" evidence="8">
    <location>
        <begin position="58"/>
        <end position="77"/>
    </location>
</feature>
<dbReference type="InterPro" id="IPR036890">
    <property type="entry name" value="HATPase_C_sf"/>
</dbReference>
<evidence type="ECO:0000256" key="8">
    <source>
        <dbReference type="SAM" id="Phobius"/>
    </source>
</evidence>
<dbReference type="AlphaFoldDB" id="A0A2C8F3G3"/>
<dbReference type="PANTHER" id="PTHR43711:SF30">
    <property type="entry name" value="HISTIDINE KINASE"/>
    <property type="match status" value="1"/>
</dbReference>
<dbReference type="EC" id="2.7.13.3" evidence="2"/>
<dbReference type="Gene3D" id="3.30.565.10">
    <property type="entry name" value="Histidine kinase-like ATPase, C-terminal domain"/>
    <property type="match status" value="1"/>
</dbReference>
<evidence type="ECO:0000256" key="1">
    <source>
        <dbReference type="ARBA" id="ARBA00000085"/>
    </source>
</evidence>
<feature type="transmembrane region" description="Helical" evidence="8">
    <location>
        <begin position="34"/>
        <end position="52"/>
    </location>
</feature>
<evidence type="ECO:0000256" key="7">
    <source>
        <dbReference type="ARBA" id="ARBA00023136"/>
    </source>
</evidence>
<comment type="catalytic activity">
    <reaction evidence="1">
        <text>ATP + protein L-histidine = ADP + protein N-phospho-L-histidine.</text>
        <dbReference type="EC" id="2.7.13.3"/>
    </reaction>
</comment>
<dbReference type="InterPro" id="IPR004358">
    <property type="entry name" value="Sig_transdc_His_kin-like_C"/>
</dbReference>
<dbReference type="Gene3D" id="1.10.287.130">
    <property type="match status" value="1"/>
</dbReference>
<dbReference type="SUPFAM" id="SSF47384">
    <property type="entry name" value="Homodimeric domain of signal transducing histidine kinase"/>
    <property type="match status" value="1"/>
</dbReference>
<dbReference type="SMART" id="SM00387">
    <property type="entry name" value="HATPase_c"/>
    <property type="match status" value="1"/>
</dbReference>
<dbReference type="Pfam" id="PF02518">
    <property type="entry name" value="HATPase_c"/>
    <property type="match status" value="1"/>
</dbReference>
<keyword evidence="11" id="KW-1185">Reference proteome</keyword>
<dbReference type="FunFam" id="1.10.287.130:FF:000001">
    <property type="entry name" value="Two-component sensor histidine kinase"/>
    <property type="match status" value="1"/>
</dbReference>
<keyword evidence="3" id="KW-0597">Phosphoprotein</keyword>
<dbReference type="FunFam" id="3.30.565.10:FF:000006">
    <property type="entry name" value="Sensor histidine kinase WalK"/>
    <property type="match status" value="1"/>
</dbReference>
<keyword evidence="6" id="KW-0902">Two-component regulatory system</keyword>
<keyword evidence="8" id="KW-1133">Transmembrane helix</keyword>
<dbReference type="InterPro" id="IPR036097">
    <property type="entry name" value="HisK_dim/P_sf"/>
</dbReference>
<keyword evidence="5 10" id="KW-0418">Kinase</keyword>
<evidence type="ECO:0000313" key="11">
    <source>
        <dbReference type="Proteomes" id="UP000219215"/>
    </source>
</evidence>
<evidence type="ECO:0000259" key="9">
    <source>
        <dbReference type="PROSITE" id="PS50109"/>
    </source>
</evidence>
<evidence type="ECO:0000256" key="6">
    <source>
        <dbReference type="ARBA" id="ARBA00023012"/>
    </source>
</evidence>
<dbReference type="InterPro" id="IPR003594">
    <property type="entry name" value="HATPase_dom"/>
</dbReference>
<protein>
    <recommendedName>
        <fullName evidence="2">histidine kinase</fullName>
        <ecNumber evidence="2">2.7.13.3</ecNumber>
    </recommendedName>
</protein>
<proteinExistence type="predicted"/>
<dbReference type="InterPro" id="IPR050736">
    <property type="entry name" value="Sensor_HK_Regulatory"/>
</dbReference>
<dbReference type="InterPro" id="IPR003661">
    <property type="entry name" value="HisK_dim/P_dom"/>
</dbReference>
<dbReference type="PANTHER" id="PTHR43711">
    <property type="entry name" value="TWO-COMPONENT HISTIDINE KINASE"/>
    <property type="match status" value="1"/>
</dbReference>
<evidence type="ECO:0000256" key="5">
    <source>
        <dbReference type="ARBA" id="ARBA00022777"/>
    </source>
</evidence>
<keyword evidence="7 8" id="KW-0472">Membrane</keyword>
<reference evidence="11" key="1">
    <citation type="submission" date="2017-09" db="EMBL/GenBank/DDBJ databases">
        <authorList>
            <person name="Regsiter A."/>
            <person name="William W."/>
        </authorList>
    </citation>
    <scope>NUCLEOTIDE SEQUENCE [LARGE SCALE GENOMIC DNA]</scope>
    <source>
        <strain evidence="11">500-1</strain>
    </source>
</reference>
<feature type="domain" description="Histidine kinase" evidence="9">
    <location>
        <begin position="138"/>
        <end position="368"/>
    </location>
</feature>
<keyword evidence="4 10" id="KW-0808">Transferase</keyword>
<gene>
    <name evidence="10" type="ORF">DPRO_0366</name>
</gene>
<name>A0A2C8F3G3_9BACT</name>
<evidence type="ECO:0000256" key="2">
    <source>
        <dbReference type="ARBA" id="ARBA00012438"/>
    </source>
</evidence>
<dbReference type="Pfam" id="PF00512">
    <property type="entry name" value="HisKA"/>
    <property type="match status" value="1"/>
</dbReference>
<dbReference type="Proteomes" id="UP000219215">
    <property type="component" value="Chromosome DPRO"/>
</dbReference>
<evidence type="ECO:0000256" key="4">
    <source>
        <dbReference type="ARBA" id="ARBA00022679"/>
    </source>
</evidence>
<dbReference type="EMBL" id="LT907975">
    <property type="protein sequence ID" value="SOB57245.1"/>
    <property type="molecule type" value="Genomic_DNA"/>
</dbReference>
<dbReference type="PROSITE" id="PS50109">
    <property type="entry name" value="HIS_KIN"/>
    <property type="match status" value="1"/>
</dbReference>
<dbReference type="CDD" id="cd00082">
    <property type="entry name" value="HisKA"/>
    <property type="match status" value="1"/>
</dbReference>
<dbReference type="PRINTS" id="PR00344">
    <property type="entry name" value="BCTRLSENSOR"/>
</dbReference>
<evidence type="ECO:0000313" key="10">
    <source>
        <dbReference type="EMBL" id="SOB57245.1"/>
    </source>
</evidence>
<organism evidence="10 11">
    <name type="scientific">Pseudodesulfovibrio profundus</name>
    <dbReference type="NCBI Taxonomy" id="57320"/>
    <lineage>
        <taxon>Bacteria</taxon>
        <taxon>Pseudomonadati</taxon>
        <taxon>Thermodesulfobacteriota</taxon>
        <taxon>Desulfovibrionia</taxon>
        <taxon>Desulfovibrionales</taxon>
        <taxon>Desulfovibrionaceae</taxon>
    </lineage>
</organism>